<reference evidence="2 3" key="2">
    <citation type="journal article" date="2011" name="ISME J.">
        <title>RNA-seq reveals cooperative metabolic interactions between two termite-gut spirochete species in co-culture.</title>
        <authorList>
            <person name="Rosenthal A.Z."/>
            <person name="Matson E.G."/>
            <person name="Eldar A."/>
            <person name="Leadbetter J.R."/>
        </authorList>
    </citation>
    <scope>NUCLEOTIDE SEQUENCE [LARGE SCALE GENOMIC DNA]</scope>
    <source>
        <strain evidence="3">ATCC BAA-887 / DSM 12427 / ZAS-2</strain>
    </source>
</reference>
<evidence type="ECO:0000313" key="3">
    <source>
        <dbReference type="Proteomes" id="UP000009223"/>
    </source>
</evidence>
<feature type="domain" description="Uroporphyrinogen decarboxylase (URO-D)" evidence="1">
    <location>
        <begin position="135"/>
        <end position="303"/>
    </location>
</feature>
<dbReference type="EMBL" id="CP001843">
    <property type="protein sequence ID" value="AEF86821.1"/>
    <property type="molecule type" value="Genomic_DNA"/>
</dbReference>
<dbReference type="GO" id="GO:0006779">
    <property type="term" value="P:porphyrin-containing compound biosynthetic process"/>
    <property type="evidence" value="ECO:0007669"/>
    <property type="project" value="InterPro"/>
</dbReference>
<dbReference type="InterPro" id="IPR000257">
    <property type="entry name" value="Uroporphyrinogen_deCOase"/>
</dbReference>
<sequence length="336" mass="38145">MLTEKENYLMCLRGEQPEWVPRYTMFQIPGQAPVASIILAPGLLSQYRRVGGKDVWGVNYVRTYEAGNAQIPEPNNFILKDIRKWRDVIKAPSLEGIDWEDMVKKDLEYYKVDRSQTAVALNMQVGFFQNLMAFMGFTEGLMAFHEEPEEVKALLNYLCDFYVAVQSKYVDILKPDVIATMDDTATWAAPFISPEMYREFILPFHDRQVKVGRDRGLPISMHNCGKSEAFFDDLVKIGVCVWDPCQTSNDVVGIKKKYGNKLIIAGGWDARGRLLEPDTTEEEIYESVRSTMNLLATGGGYAFSGQFLGPMDDPVTRRKNGILSKAIKELGHAFYN</sequence>
<organism evidence="2 3">
    <name type="scientific">Treponema primitia (strain ATCC BAA-887 / DSM 12427 / ZAS-2)</name>
    <dbReference type="NCBI Taxonomy" id="545694"/>
    <lineage>
        <taxon>Bacteria</taxon>
        <taxon>Pseudomonadati</taxon>
        <taxon>Spirochaetota</taxon>
        <taxon>Spirochaetia</taxon>
        <taxon>Spirochaetales</taxon>
        <taxon>Treponemataceae</taxon>
        <taxon>Treponema</taxon>
    </lineage>
</organism>
<dbReference type="KEGG" id="tpi:TREPR_1558"/>
<dbReference type="Pfam" id="PF01208">
    <property type="entry name" value="URO-D"/>
    <property type="match status" value="1"/>
</dbReference>
<dbReference type="GO" id="GO:0016740">
    <property type="term" value="F:transferase activity"/>
    <property type="evidence" value="ECO:0007669"/>
    <property type="project" value="UniProtKB-KW"/>
</dbReference>
<evidence type="ECO:0000259" key="1">
    <source>
        <dbReference type="Pfam" id="PF01208"/>
    </source>
</evidence>
<dbReference type="GO" id="GO:0004853">
    <property type="term" value="F:uroporphyrinogen decarboxylase activity"/>
    <property type="evidence" value="ECO:0007669"/>
    <property type="project" value="InterPro"/>
</dbReference>
<dbReference type="STRING" id="545694.TREPR_1558"/>
<keyword evidence="3" id="KW-1185">Reference proteome</keyword>
<dbReference type="PANTHER" id="PTHR47099:SF1">
    <property type="entry name" value="METHYLCOBAMIDE:COM METHYLTRANSFERASE MTBA"/>
    <property type="match status" value="1"/>
</dbReference>
<dbReference type="HOGENOM" id="CLU_054162_1_0_12"/>
<dbReference type="Proteomes" id="UP000009223">
    <property type="component" value="Chromosome"/>
</dbReference>
<name>F5YPE4_TREPZ</name>
<gene>
    <name evidence="2" type="ordered locus">TREPR_1558</name>
</gene>
<protein>
    <submittedName>
        <fullName evidence="2">Putative veratrol:corrinoid protein metyltransferase</fullName>
    </submittedName>
</protein>
<dbReference type="AlphaFoldDB" id="F5YPE4"/>
<dbReference type="SUPFAM" id="SSF51726">
    <property type="entry name" value="UROD/MetE-like"/>
    <property type="match status" value="1"/>
</dbReference>
<dbReference type="RefSeq" id="WP_015708553.1">
    <property type="nucleotide sequence ID" value="NC_015578.1"/>
</dbReference>
<evidence type="ECO:0000313" key="2">
    <source>
        <dbReference type="EMBL" id="AEF86821.1"/>
    </source>
</evidence>
<proteinExistence type="predicted"/>
<keyword evidence="2" id="KW-0808">Transferase</keyword>
<dbReference type="Gene3D" id="3.20.20.210">
    <property type="match status" value="1"/>
</dbReference>
<dbReference type="InterPro" id="IPR052024">
    <property type="entry name" value="Methanogen_methyltrans"/>
</dbReference>
<dbReference type="eggNOG" id="COG0407">
    <property type="taxonomic scope" value="Bacteria"/>
</dbReference>
<reference evidence="3" key="1">
    <citation type="submission" date="2009-12" db="EMBL/GenBank/DDBJ databases">
        <title>Complete sequence of Treponema primitia strain ZAS-2.</title>
        <authorList>
            <person name="Tetu S.G."/>
            <person name="Matson E."/>
            <person name="Ren Q."/>
            <person name="Seshadri R."/>
            <person name="Elbourne L."/>
            <person name="Hassan K.A."/>
            <person name="Durkin A."/>
            <person name="Radune D."/>
            <person name="Mohamoud Y."/>
            <person name="Shay R."/>
            <person name="Jin S."/>
            <person name="Zhang X."/>
            <person name="Lucey K."/>
            <person name="Ballor N.R."/>
            <person name="Ottesen E."/>
            <person name="Rosenthal R."/>
            <person name="Allen A."/>
            <person name="Leadbetter J.R."/>
            <person name="Paulsen I.T."/>
        </authorList>
    </citation>
    <scope>NUCLEOTIDE SEQUENCE [LARGE SCALE GENOMIC DNA]</scope>
    <source>
        <strain evidence="3">ATCC BAA-887 / DSM 12427 / ZAS-2</strain>
    </source>
</reference>
<dbReference type="InterPro" id="IPR038071">
    <property type="entry name" value="UROD/MetE-like_sf"/>
</dbReference>
<dbReference type="PANTHER" id="PTHR47099">
    <property type="entry name" value="METHYLCOBAMIDE:COM METHYLTRANSFERASE MTBA"/>
    <property type="match status" value="1"/>
</dbReference>
<accession>F5YPE4</accession>